<dbReference type="Gene3D" id="3.40.50.300">
    <property type="entry name" value="P-loop containing nucleotide triphosphate hydrolases"/>
    <property type="match status" value="1"/>
</dbReference>
<name>A0AAW2Z519_9EUKA</name>
<dbReference type="AlphaFoldDB" id="A0AAW2Z519"/>
<reference evidence="2 3" key="1">
    <citation type="submission" date="2024-03" db="EMBL/GenBank/DDBJ databases">
        <title>The Acrasis kona genome and developmental transcriptomes reveal deep origins of eukaryotic multicellular pathways.</title>
        <authorList>
            <person name="Sheikh S."/>
            <person name="Fu C.-J."/>
            <person name="Brown M.W."/>
            <person name="Baldauf S.L."/>
        </authorList>
    </citation>
    <scope>NUCLEOTIDE SEQUENCE [LARGE SCALE GENOMIC DNA]</scope>
    <source>
        <strain evidence="2 3">ATCC MYA-3509</strain>
    </source>
</reference>
<sequence length="154" mass="17618">MGTEQSKLTEVEIKNREIQRVDTEMRRKMQKNTGSRFNMKVVLRGDRNVGKSCLMRRLQGQGFNEAYIPSESITTAHIHWNYKASDDVVVVEVWDVVDKGKERKRSSSNGLKFSYSPTELNQDDLSDEEQSEDIDQKLTSNLARARVTSSSNNS</sequence>
<comment type="caution">
    <text evidence="2">The sequence shown here is derived from an EMBL/GenBank/DDBJ whole genome shotgun (WGS) entry which is preliminary data.</text>
</comment>
<keyword evidence="3" id="KW-1185">Reference proteome</keyword>
<dbReference type="GO" id="GO:0005829">
    <property type="term" value="C:cytosol"/>
    <property type="evidence" value="ECO:0007669"/>
    <property type="project" value="TreeGrafter"/>
</dbReference>
<dbReference type="SUPFAM" id="SSF52540">
    <property type="entry name" value="P-loop containing nucleoside triphosphate hydrolases"/>
    <property type="match status" value="1"/>
</dbReference>
<dbReference type="Proteomes" id="UP001431209">
    <property type="component" value="Unassembled WGS sequence"/>
</dbReference>
<dbReference type="InterPro" id="IPR027417">
    <property type="entry name" value="P-loop_NTPase"/>
</dbReference>
<organism evidence="2 3">
    <name type="scientific">Acrasis kona</name>
    <dbReference type="NCBI Taxonomy" id="1008807"/>
    <lineage>
        <taxon>Eukaryota</taxon>
        <taxon>Discoba</taxon>
        <taxon>Heterolobosea</taxon>
        <taxon>Tetramitia</taxon>
        <taxon>Eutetramitia</taxon>
        <taxon>Acrasidae</taxon>
        <taxon>Acrasis</taxon>
    </lineage>
</organism>
<dbReference type="GO" id="GO:0005634">
    <property type="term" value="C:nucleus"/>
    <property type="evidence" value="ECO:0007669"/>
    <property type="project" value="TreeGrafter"/>
</dbReference>
<feature type="region of interest" description="Disordered" evidence="1">
    <location>
        <begin position="100"/>
        <end position="154"/>
    </location>
</feature>
<feature type="compositionally biased region" description="Polar residues" evidence="1">
    <location>
        <begin position="137"/>
        <end position="154"/>
    </location>
</feature>
<dbReference type="PANTHER" id="PTHR14932:SF1">
    <property type="entry name" value="RAB-LIKE PROTEIN 6"/>
    <property type="match status" value="1"/>
</dbReference>
<gene>
    <name evidence="2" type="ORF">AKO1_011797</name>
</gene>
<dbReference type="GO" id="GO:0005525">
    <property type="term" value="F:GTP binding"/>
    <property type="evidence" value="ECO:0007669"/>
    <property type="project" value="InterPro"/>
</dbReference>
<protein>
    <submittedName>
        <fullName evidence="2">Rab-like protein</fullName>
    </submittedName>
</protein>
<evidence type="ECO:0000313" key="3">
    <source>
        <dbReference type="Proteomes" id="UP001431209"/>
    </source>
</evidence>
<proteinExistence type="predicted"/>
<dbReference type="InterPro" id="IPR040385">
    <property type="entry name" value="RABL6"/>
</dbReference>
<feature type="compositionally biased region" description="Polar residues" evidence="1">
    <location>
        <begin position="107"/>
        <end position="120"/>
    </location>
</feature>
<dbReference type="PANTHER" id="PTHR14932">
    <property type="entry name" value="RAS GTPASE-RELATED"/>
    <property type="match status" value="1"/>
</dbReference>
<feature type="compositionally biased region" description="Acidic residues" evidence="1">
    <location>
        <begin position="121"/>
        <end position="133"/>
    </location>
</feature>
<dbReference type="Pfam" id="PF08477">
    <property type="entry name" value="Roc"/>
    <property type="match status" value="1"/>
</dbReference>
<evidence type="ECO:0000313" key="2">
    <source>
        <dbReference type="EMBL" id="KAL0484901.1"/>
    </source>
</evidence>
<evidence type="ECO:0000256" key="1">
    <source>
        <dbReference type="SAM" id="MobiDB-lite"/>
    </source>
</evidence>
<accession>A0AAW2Z519</accession>
<dbReference type="EMBL" id="JAOPGA020001083">
    <property type="protein sequence ID" value="KAL0484901.1"/>
    <property type="molecule type" value="Genomic_DNA"/>
</dbReference>